<sequence>MSRVLLESAPVTVGNIFCIGRNYAAHAAELGNAVEPEPLVFLKPTSAIALENQPVTLPAFSHEVHHEGELVVLIGKGGTDISEAEALAHVAGYGVGLDLTARDVQADAKARGLPWTKAKGFRGAACVSAFVSAMQVRSPQALHFSLSVNGQVRQQGDTSLMLFPVARIISTLSSVYGLSEGDLIFTGTPEGVAALAPGDTVEMVLEQWVTARWQVAA</sequence>
<dbReference type="Proteomes" id="UP000243535">
    <property type="component" value="Unassembled WGS sequence"/>
</dbReference>
<proteinExistence type="predicted"/>
<feature type="domain" description="Fumarylacetoacetase-like C-terminal" evidence="2">
    <location>
        <begin position="16"/>
        <end position="215"/>
    </location>
</feature>
<dbReference type="Gene3D" id="3.90.850.10">
    <property type="entry name" value="Fumarylacetoacetase-like, C-terminal domain"/>
    <property type="match status" value="1"/>
</dbReference>
<dbReference type="PANTHER" id="PTHR11820:SF7">
    <property type="entry name" value="ACYLPYRUVASE FAHD1, MITOCHONDRIAL"/>
    <property type="match status" value="1"/>
</dbReference>
<dbReference type="EMBL" id="CYHA01000002">
    <property type="protein sequence ID" value="CUA82526.1"/>
    <property type="molecule type" value="Genomic_DNA"/>
</dbReference>
<dbReference type="AlphaFoldDB" id="A0A0K6GUR3"/>
<evidence type="ECO:0000313" key="4">
    <source>
        <dbReference type="Proteomes" id="UP000243535"/>
    </source>
</evidence>
<name>A0A0K6GUR3_9NEIS</name>
<dbReference type="RefSeq" id="WP_054285978.1">
    <property type="nucleotide sequence ID" value="NZ_CYHA01000002.1"/>
</dbReference>
<dbReference type="STRING" id="375574.GCA_001418035_01112"/>
<keyword evidence="1" id="KW-0479">Metal-binding</keyword>
<dbReference type="SUPFAM" id="SSF56529">
    <property type="entry name" value="FAH"/>
    <property type="match status" value="1"/>
</dbReference>
<keyword evidence="4" id="KW-1185">Reference proteome</keyword>
<dbReference type="OrthoDB" id="9805307at2"/>
<dbReference type="GO" id="GO:0046872">
    <property type="term" value="F:metal ion binding"/>
    <property type="evidence" value="ECO:0007669"/>
    <property type="project" value="UniProtKB-KW"/>
</dbReference>
<evidence type="ECO:0000313" key="3">
    <source>
        <dbReference type="EMBL" id="CUA82526.1"/>
    </source>
</evidence>
<protein>
    <submittedName>
        <fullName evidence="3">2-keto-4-pentenoate hydratase/2-oxohepta-3-ene-1,7-dioic acid hydratase (Catechol pathway)</fullName>
    </submittedName>
</protein>
<dbReference type="InterPro" id="IPR011234">
    <property type="entry name" value="Fumarylacetoacetase-like_C"/>
</dbReference>
<evidence type="ECO:0000259" key="2">
    <source>
        <dbReference type="Pfam" id="PF01557"/>
    </source>
</evidence>
<dbReference type="PANTHER" id="PTHR11820">
    <property type="entry name" value="ACYLPYRUVASE"/>
    <property type="match status" value="1"/>
</dbReference>
<gene>
    <name evidence="3" type="ORF">Ga0061063_1320</name>
</gene>
<evidence type="ECO:0000256" key="1">
    <source>
        <dbReference type="ARBA" id="ARBA00022723"/>
    </source>
</evidence>
<accession>A0A0K6GUR3</accession>
<dbReference type="GO" id="GO:0018773">
    <property type="term" value="F:acetylpyruvate hydrolase activity"/>
    <property type="evidence" value="ECO:0007669"/>
    <property type="project" value="TreeGrafter"/>
</dbReference>
<dbReference type="InterPro" id="IPR036663">
    <property type="entry name" value="Fumarylacetoacetase_C_sf"/>
</dbReference>
<reference evidence="4" key="1">
    <citation type="submission" date="2015-08" db="EMBL/GenBank/DDBJ databases">
        <authorList>
            <person name="Varghese N."/>
        </authorList>
    </citation>
    <scope>NUCLEOTIDE SEQUENCE [LARGE SCALE GENOMIC DNA]</scope>
    <source>
        <strain evidence="4">DSM 17901</strain>
    </source>
</reference>
<organism evidence="3 4">
    <name type="scientific">Gulbenkiania indica</name>
    <dbReference type="NCBI Taxonomy" id="375574"/>
    <lineage>
        <taxon>Bacteria</taxon>
        <taxon>Pseudomonadati</taxon>
        <taxon>Pseudomonadota</taxon>
        <taxon>Betaproteobacteria</taxon>
        <taxon>Neisseriales</taxon>
        <taxon>Chromobacteriaceae</taxon>
        <taxon>Gulbenkiania</taxon>
    </lineage>
</organism>
<dbReference type="Pfam" id="PF01557">
    <property type="entry name" value="FAA_hydrolase"/>
    <property type="match status" value="1"/>
</dbReference>